<feature type="transmembrane region" description="Helical" evidence="7">
    <location>
        <begin position="113"/>
        <end position="133"/>
    </location>
</feature>
<feature type="transmembrane region" description="Helical" evidence="7">
    <location>
        <begin position="249"/>
        <end position="270"/>
    </location>
</feature>
<evidence type="ECO:0000256" key="3">
    <source>
        <dbReference type="ARBA" id="ARBA00022475"/>
    </source>
</evidence>
<dbReference type="PANTHER" id="PTHR34184:SF4">
    <property type="entry name" value="UPF0718 PROTEIN YCGR"/>
    <property type="match status" value="1"/>
</dbReference>
<dbReference type="InterPro" id="IPR052923">
    <property type="entry name" value="UPF0718"/>
</dbReference>
<feature type="transmembrane region" description="Helical" evidence="7">
    <location>
        <begin position="12"/>
        <end position="31"/>
    </location>
</feature>
<dbReference type="InterPro" id="IPR005524">
    <property type="entry name" value="DUF318"/>
</dbReference>
<name>A0A7C3UPL6_UNCW3</name>
<gene>
    <name evidence="8" type="ORF">ENX07_04755</name>
</gene>
<sequence>MIAQIFFNLKQLFIEITPTIFLGFFLSGLIHEFLPQDLINRYFGKKDLLTLFRISILGIILPICCWGSLPIAVTLRKRGAPLGPILSFLVTTPATSISAILITNQLFGLKFTLALALTVVLMGMIVGVIGNLLPTREISSAQGEGCAFCAEESQHLFHHHHQRGFSHRIVSVFTYSFIDLPKELGLEILIGMFLAAAVSSFSPIRFLIQKYLSGLYAYLFALIFGLLMYICATASVPLVFALVHQGLNIGAGFVLLLVGPITSYGTILVIRKEFGFSILTIYLFLISALSLLSGYLFGYLFS</sequence>
<dbReference type="Pfam" id="PF03773">
    <property type="entry name" value="ArsP_1"/>
    <property type="match status" value="1"/>
</dbReference>
<reference evidence="8" key="1">
    <citation type="journal article" date="2020" name="mSystems">
        <title>Genome- and Community-Level Interaction Insights into Carbon Utilization and Element Cycling Functions of Hydrothermarchaeota in Hydrothermal Sediment.</title>
        <authorList>
            <person name="Zhou Z."/>
            <person name="Liu Y."/>
            <person name="Xu W."/>
            <person name="Pan J."/>
            <person name="Luo Z.H."/>
            <person name="Li M."/>
        </authorList>
    </citation>
    <scope>NUCLEOTIDE SEQUENCE [LARGE SCALE GENOMIC DNA]</scope>
    <source>
        <strain evidence="8">SpSt-906</strain>
    </source>
</reference>
<proteinExistence type="inferred from homology"/>
<evidence type="ECO:0000256" key="1">
    <source>
        <dbReference type="ARBA" id="ARBA00004651"/>
    </source>
</evidence>
<evidence type="ECO:0000256" key="5">
    <source>
        <dbReference type="ARBA" id="ARBA00022989"/>
    </source>
</evidence>
<keyword evidence="6 7" id="KW-0472">Membrane</keyword>
<comment type="similarity">
    <text evidence="2">Belongs to the UPF0718 family.</text>
</comment>
<accession>A0A7C3UPL6</accession>
<protein>
    <recommendedName>
        <fullName evidence="9">Permease</fullName>
    </recommendedName>
</protein>
<evidence type="ECO:0000313" key="8">
    <source>
        <dbReference type="EMBL" id="HGE99363.1"/>
    </source>
</evidence>
<keyword evidence="4 7" id="KW-0812">Transmembrane</keyword>
<feature type="transmembrane region" description="Helical" evidence="7">
    <location>
        <begin position="51"/>
        <end position="73"/>
    </location>
</feature>
<dbReference type="EMBL" id="DTMQ01000032">
    <property type="protein sequence ID" value="HGE99363.1"/>
    <property type="molecule type" value="Genomic_DNA"/>
</dbReference>
<organism evidence="8">
    <name type="scientific">candidate division WOR-3 bacterium</name>
    <dbReference type="NCBI Taxonomy" id="2052148"/>
    <lineage>
        <taxon>Bacteria</taxon>
        <taxon>Bacteria division WOR-3</taxon>
    </lineage>
</organism>
<comment type="caution">
    <text evidence="8">The sequence shown here is derived from an EMBL/GenBank/DDBJ whole genome shotgun (WGS) entry which is preliminary data.</text>
</comment>
<keyword evidence="3" id="KW-1003">Cell membrane</keyword>
<evidence type="ECO:0008006" key="9">
    <source>
        <dbReference type="Google" id="ProtNLM"/>
    </source>
</evidence>
<keyword evidence="5 7" id="KW-1133">Transmembrane helix</keyword>
<comment type="subcellular location">
    <subcellularLocation>
        <location evidence="1">Cell membrane</location>
        <topology evidence="1">Multi-pass membrane protein</topology>
    </subcellularLocation>
</comment>
<evidence type="ECO:0000256" key="7">
    <source>
        <dbReference type="SAM" id="Phobius"/>
    </source>
</evidence>
<feature type="transmembrane region" description="Helical" evidence="7">
    <location>
        <begin position="215"/>
        <end position="243"/>
    </location>
</feature>
<feature type="transmembrane region" description="Helical" evidence="7">
    <location>
        <begin position="85"/>
        <end position="107"/>
    </location>
</feature>
<evidence type="ECO:0000256" key="6">
    <source>
        <dbReference type="ARBA" id="ARBA00023136"/>
    </source>
</evidence>
<evidence type="ECO:0000256" key="2">
    <source>
        <dbReference type="ARBA" id="ARBA00006386"/>
    </source>
</evidence>
<dbReference type="AlphaFoldDB" id="A0A7C3UPL6"/>
<feature type="transmembrane region" description="Helical" evidence="7">
    <location>
        <begin position="188"/>
        <end position="208"/>
    </location>
</feature>
<evidence type="ECO:0000256" key="4">
    <source>
        <dbReference type="ARBA" id="ARBA00022692"/>
    </source>
</evidence>
<feature type="transmembrane region" description="Helical" evidence="7">
    <location>
        <begin position="282"/>
        <end position="301"/>
    </location>
</feature>
<dbReference type="PANTHER" id="PTHR34184">
    <property type="entry name" value="UPF0718 PROTEIN YCGR"/>
    <property type="match status" value="1"/>
</dbReference>
<dbReference type="GO" id="GO:0005886">
    <property type="term" value="C:plasma membrane"/>
    <property type="evidence" value="ECO:0007669"/>
    <property type="project" value="UniProtKB-SubCell"/>
</dbReference>